<dbReference type="PANTHER" id="PTHR43479">
    <property type="entry name" value="ACREF/ENVCD OPERON REPRESSOR-RELATED"/>
    <property type="match status" value="1"/>
</dbReference>
<dbReference type="OrthoDB" id="1634029at2"/>
<keyword evidence="1 2" id="KW-0238">DNA-binding</keyword>
<dbReference type="PANTHER" id="PTHR43479:SF11">
    <property type="entry name" value="ACREF_ENVCD OPERON REPRESSOR-RELATED"/>
    <property type="match status" value="1"/>
</dbReference>
<dbReference type="GO" id="GO:0003677">
    <property type="term" value="F:DNA binding"/>
    <property type="evidence" value="ECO:0007669"/>
    <property type="project" value="UniProtKB-UniRule"/>
</dbReference>
<evidence type="ECO:0000313" key="5">
    <source>
        <dbReference type="Proteomes" id="UP000001902"/>
    </source>
</evidence>
<sequence>MPKVSEEFLLARREEILDACAKLYENMSFKDITLKEIGKITSFNRTAIYNYFNSKEEIFLALMQREYECWSAEVDGLVQDHEQMTRDEIAQALSHLLEKHERLLKLLSMNHFDLEENSRYENLVEFKKAYGESIRAVARCLNKFCPEMSEQDKEEVLYVYFPFMFGIYPYAVVTEKQGKAMEDAGVGFVSHSIYELSYTCLKKLLV</sequence>
<evidence type="ECO:0000259" key="3">
    <source>
        <dbReference type="PROSITE" id="PS50977"/>
    </source>
</evidence>
<dbReference type="InterPro" id="IPR041483">
    <property type="entry name" value="TetR_C_34"/>
</dbReference>
<dbReference type="HOGENOM" id="CLU_092792_2_0_9"/>
<feature type="domain" description="HTH tetR-type" evidence="3">
    <location>
        <begin position="10"/>
        <end position="70"/>
    </location>
</feature>
<dbReference type="Pfam" id="PF00440">
    <property type="entry name" value="TetR_N"/>
    <property type="match status" value="1"/>
</dbReference>
<dbReference type="InterPro" id="IPR050624">
    <property type="entry name" value="HTH-type_Tx_Regulator"/>
</dbReference>
<dbReference type="KEGG" id="afn:Acfer_0955"/>
<dbReference type="EMBL" id="CP001859">
    <property type="protein sequence ID" value="ADB47333.1"/>
    <property type="molecule type" value="Genomic_DNA"/>
</dbReference>
<dbReference type="InterPro" id="IPR001647">
    <property type="entry name" value="HTH_TetR"/>
</dbReference>
<dbReference type="AlphaFoldDB" id="D2RJT1"/>
<proteinExistence type="predicted"/>
<name>D2RJT1_ACIFV</name>
<dbReference type="SUPFAM" id="SSF46689">
    <property type="entry name" value="Homeodomain-like"/>
    <property type="match status" value="1"/>
</dbReference>
<evidence type="ECO:0000256" key="2">
    <source>
        <dbReference type="PROSITE-ProRule" id="PRU00335"/>
    </source>
</evidence>
<dbReference type="PROSITE" id="PS50977">
    <property type="entry name" value="HTH_TETR_2"/>
    <property type="match status" value="1"/>
</dbReference>
<dbReference type="STRING" id="591001.Acfer_0955"/>
<dbReference type="GeneID" id="78334697"/>
<feature type="DNA-binding region" description="H-T-H motif" evidence="2">
    <location>
        <begin position="33"/>
        <end position="52"/>
    </location>
</feature>
<organism evidence="4 5">
    <name type="scientific">Acidaminococcus fermentans (strain ATCC 25085 / DSM 20731 / CCUG 9996 / CIP 106432 / VR4)</name>
    <dbReference type="NCBI Taxonomy" id="591001"/>
    <lineage>
        <taxon>Bacteria</taxon>
        <taxon>Bacillati</taxon>
        <taxon>Bacillota</taxon>
        <taxon>Negativicutes</taxon>
        <taxon>Acidaminococcales</taxon>
        <taxon>Acidaminococcaceae</taxon>
        <taxon>Acidaminococcus</taxon>
    </lineage>
</organism>
<dbReference type="Gene3D" id="1.10.357.10">
    <property type="entry name" value="Tetracycline Repressor, domain 2"/>
    <property type="match status" value="1"/>
</dbReference>
<accession>D2RJT1</accession>
<protein>
    <submittedName>
        <fullName evidence="4">Transcriptional regulator, TetR family</fullName>
    </submittedName>
</protein>
<gene>
    <name evidence="4" type="ordered locus">Acfer_0955</name>
</gene>
<dbReference type="InterPro" id="IPR009057">
    <property type="entry name" value="Homeodomain-like_sf"/>
</dbReference>
<dbReference type="eggNOG" id="COG1309">
    <property type="taxonomic scope" value="Bacteria"/>
</dbReference>
<reference evidence="4 5" key="1">
    <citation type="journal article" date="2010" name="Stand. Genomic Sci.">
        <title>Complete genome sequence of Acidaminococcus fermentans type strain (VR4).</title>
        <authorList>
            <person name="Chang Y.J."/>
            <person name="Pukall R."/>
            <person name="Saunders E."/>
            <person name="Lapidus A."/>
            <person name="Copeland A."/>
            <person name="Nolan M."/>
            <person name="Glavina Del Rio T."/>
            <person name="Lucas S."/>
            <person name="Chen F."/>
            <person name="Tice H."/>
            <person name="Cheng J.F."/>
            <person name="Han C."/>
            <person name="Detter J.C."/>
            <person name="Bruce D."/>
            <person name="Goodwin L."/>
            <person name="Pitluck S."/>
            <person name="Mikhailova N."/>
            <person name="Liolios K."/>
            <person name="Pati A."/>
            <person name="Ivanova N."/>
            <person name="Mavromatis K."/>
            <person name="Chen A."/>
            <person name="Palaniappan K."/>
            <person name="Land M."/>
            <person name="Hauser L."/>
            <person name="Jeffries C.D."/>
            <person name="Brettin T."/>
            <person name="Rohde M."/>
            <person name="Goker M."/>
            <person name="Bristow J."/>
            <person name="Eisen J.A."/>
            <person name="Markowitz V."/>
            <person name="Hugenholtz P."/>
            <person name="Kyrpides N.C."/>
            <person name="Klenk H.P."/>
        </authorList>
    </citation>
    <scope>NUCLEOTIDE SEQUENCE [LARGE SCALE GENOMIC DNA]</scope>
    <source>
        <strain evidence="5">ATCC 25085 / DSM 20731 / CCUG 9996 / CIP 106432 / VR4</strain>
    </source>
</reference>
<evidence type="ECO:0000256" key="1">
    <source>
        <dbReference type="ARBA" id="ARBA00023125"/>
    </source>
</evidence>
<dbReference type="Proteomes" id="UP000001902">
    <property type="component" value="Chromosome"/>
</dbReference>
<keyword evidence="5" id="KW-1185">Reference proteome</keyword>
<dbReference type="RefSeq" id="WP_012938322.1">
    <property type="nucleotide sequence ID" value="NC_013740.1"/>
</dbReference>
<evidence type="ECO:0000313" key="4">
    <source>
        <dbReference type="EMBL" id="ADB47333.1"/>
    </source>
</evidence>
<dbReference type="Pfam" id="PF17929">
    <property type="entry name" value="TetR_C_34"/>
    <property type="match status" value="1"/>
</dbReference>